<proteinExistence type="predicted"/>
<evidence type="ECO:0000313" key="2">
    <source>
        <dbReference type="EMBL" id="JAH90764.1"/>
    </source>
</evidence>
<evidence type="ECO:0000256" key="1">
    <source>
        <dbReference type="SAM" id="Phobius"/>
    </source>
</evidence>
<name>A0A0E9WK58_ANGAN</name>
<keyword evidence="1" id="KW-0812">Transmembrane</keyword>
<keyword evidence="1" id="KW-0472">Membrane</keyword>
<reference evidence="2" key="2">
    <citation type="journal article" date="2015" name="Fish Shellfish Immunol.">
        <title>Early steps in the European eel (Anguilla anguilla)-Vibrio vulnificus interaction in the gills: Role of the RtxA13 toxin.</title>
        <authorList>
            <person name="Callol A."/>
            <person name="Pajuelo D."/>
            <person name="Ebbesson L."/>
            <person name="Teles M."/>
            <person name="MacKenzie S."/>
            <person name="Amaro C."/>
        </authorList>
    </citation>
    <scope>NUCLEOTIDE SEQUENCE</scope>
</reference>
<accession>A0A0E9WK58</accession>
<protein>
    <submittedName>
        <fullName evidence="2">Uncharacterized protein</fullName>
    </submittedName>
</protein>
<sequence length="60" mass="7251">MVVITVFVFPHLFFFYVFFTSSRQKSRQPKEILKIWVLTNRPRPQHSPFTAHFVTLWAKP</sequence>
<reference evidence="2" key="1">
    <citation type="submission" date="2014-11" db="EMBL/GenBank/DDBJ databases">
        <authorList>
            <person name="Amaro Gonzalez C."/>
        </authorList>
    </citation>
    <scope>NUCLEOTIDE SEQUENCE</scope>
</reference>
<feature type="transmembrane region" description="Helical" evidence="1">
    <location>
        <begin position="6"/>
        <end position="22"/>
    </location>
</feature>
<dbReference type="EMBL" id="GBXM01017813">
    <property type="protein sequence ID" value="JAH90764.1"/>
    <property type="molecule type" value="Transcribed_RNA"/>
</dbReference>
<dbReference type="AlphaFoldDB" id="A0A0E9WK58"/>
<keyword evidence="1" id="KW-1133">Transmembrane helix</keyword>
<organism evidence="2">
    <name type="scientific">Anguilla anguilla</name>
    <name type="common">European freshwater eel</name>
    <name type="synonym">Muraena anguilla</name>
    <dbReference type="NCBI Taxonomy" id="7936"/>
    <lineage>
        <taxon>Eukaryota</taxon>
        <taxon>Metazoa</taxon>
        <taxon>Chordata</taxon>
        <taxon>Craniata</taxon>
        <taxon>Vertebrata</taxon>
        <taxon>Euteleostomi</taxon>
        <taxon>Actinopterygii</taxon>
        <taxon>Neopterygii</taxon>
        <taxon>Teleostei</taxon>
        <taxon>Anguilliformes</taxon>
        <taxon>Anguillidae</taxon>
        <taxon>Anguilla</taxon>
    </lineage>
</organism>